<evidence type="ECO:0000313" key="8">
    <source>
        <dbReference type="Proteomes" id="UP000184474"/>
    </source>
</evidence>
<evidence type="ECO:0000256" key="2">
    <source>
        <dbReference type="ARBA" id="ARBA00023136"/>
    </source>
</evidence>
<protein>
    <submittedName>
        <fullName evidence="7">WD40-like Beta Propeller Repeat</fullName>
    </submittedName>
</protein>
<dbReference type="InterPro" id="IPR006665">
    <property type="entry name" value="OmpA-like"/>
</dbReference>
<comment type="subcellular location">
    <subcellularLocation>
        <location evidence="1">Cell outer membrane</location>
    </subcellularLocation>
</comment>
<dbReference type="InterPro" id="IPR006664">
    <property type="entry name" value="OMP_bac"/>
</dbReference>
<dbReference type="Gene3D" id="3.30.1330.60">
    <property type="entry name" value="OmpA-like domain"/>
    <property type="match status" value="1"/>
</dbReference>
<keyword evidence="2 4" id="KW-0472">Membrane</keyword>
<dbReference type="RefSeq" id="WP_073121634.1">
    <property type="nucleotide sequence ID" value="NZ_FRAA01000002.1"/>
</dbReference>
<dbReference type="PANTHER" id="PTHR30329">
    <property type="entry name" value="STATOR ELEMENT OF FLAGELLAR MOTOR COMPLEX"/>
    <property type="match status" value="1"/>
</dbReference>
<dbReference type="Pfam" id="PF00691">
    <property type="entry name" value="OmpA"/>
    <property type="match status" value="1"/>
</dbReference>
<keyword evidence="3" id="KW-0998">Cell outer membrane</keyword>
<dbReference type="InterPro" id="IPR011659">
    <property type="entry name" value="WD40"/>
</dbReference>
<gene>
    <name evidence="7" type="ORF">SAMN04488028_102550</name>
</gene>
<dbReference type="AlphaFoldDB" id="A0A1M6P520"/>
<dbReference type="CDD" id="cd15482">
    <property type="entry name" value="Sialidase_non-viral"/>
    <property type="match status" value="1"/>
</dbReference>
<sequence length="717" mass="79936">MKIFRILVITLLLSSNVFAQETVQWASEVMFVTSELTALQYAASQALHSPNVYPSGGESPNAWRPGKTDKQEYIVVKFDKPIRAQQIAIAETENPGAVSKVYAYDSLDNEYLLFDLNTRPIPLKSRLLNLFFEKTPYRIAYLRVDINGESVPGYNSIDAIGLSSSNIPISVLIELASNVNNNLSTTQLGTNVNSEYSELGPLLSPDGKKLYFSRMSHPDNVGGTDDYSDIWYSELDEETQEWLPAKNIGSPLNTPGPNYICSITQIGDEIILLLGNRYEKRGRMGEGISMSKSNGNGKWDKPVNVDIENPYNYSEQADFYMSQDTEMLIMSLERDDTNGGRDLYVSFKTDVENTWSEPMNLGSVINSADVEHAPFLDKDNKTLYFSSKGFRGYGESDIFVSKRLDDSWTKWSKPENMGSGVNGPMDDTYFNIPSTGSHAYFSRGSSDENTDVYQFRIDELFVEPVQDEPVEELIADNTPAEEALAAKEEPVAAATPAPVVAAAAAPVAPITDVIVTIKGQVFNTDGNKAISSKVIVERLPDGVKVGETYTDENGIFEFKVRSGARYGFLADKDGFLAKSENIDLNDVTENETIIQDLTLNPLQTGAAVVLNNIFFDFDQDELKTASYSELNRVLDLLNKNVINKIEISGHTDSIGDDEYNQQLSKRRANSVYQYFKSQNIDPSRMITVGYGETKPKSSNDSLENRRKNRRVEFKILE</sequence>
<dbReference type="STRING" id="156994.SAMN04488028_102550"/>
<dbReference type="GO" id="GO:0009279">
    <property type="term" value="C:cell outer membrane"/>
    <property type="evidence" value="ECO:0007669"/>
    <property type="project" value="UniProtKB-SubCell"/>
</dbReference>
<feature type="signal peptide" evidence="5">
    <location>
        <begin position="1"/>
        <end position="19"/>
    </location>
</feature>
<evidence type="ECO:0000259" key="6">
    <source>
        <dbReference type="PROSITE" id="PS51123"/>
    </source>
</evidence>
<dbReference type="SUPFAM" id="SSF103088">
    <property type="entry name" value="OmpA-like"/>
    <property type="match status" value="1"/>
</dbReference>
<keyword evidence="8" id="KW-1185">Reference proteome</keyword>
<dbReference type="InterPro" id="IPR036737">
    <property type="entry name" value="OmpA-like_sf"/>
</dbReference>
<dbReference type="SUPFAM" id="SSF49464">
    <property type="entry name" value="Carboxypeptidase regulatory domain-like"/>
    <property type="match status" value="1"/>
</dbReference>
<evidence type="ECO:0000256" key="4">
    <source>
        <dbReference type="PROSITE-ProRule" id="PRU00473"/>
    </source>
</evidence>
<organism evidence="7 8">
    <name type="scientific">Reichenbachiella agariperforans</name>
    <dbReference type="NCBI Taxonomy" id="156994"/>
    <lineage>
        <taxon>Bacteria</taxon>
        <taxon>Pseudomonadati</taxon>
        <taxon>Bacteroidota</taxon>
        <taxon>Cytophagia</taxon>
        <taxon>Cytophagales</taxon>
        <taxon>Reichenbachiellaceae</taxon>
        <taxon>Reichenbachiella</taxon>
    </lineage>
</organism>
<evidence type="ECO:0000256" key="3">
    <source>
        <dbReference type="ARBA" id="ARBA00023237"/>
    </source>
</evidence>
<dbReference type="Pfam" id="PF07676">
    <property type="entry name" value="PD40"/>
    <property type="match status" value="2"/>
</dbReference>
<proteinExistence type="predicted"/>
<feature type="chain" id="PRO_5012229391" evidence="5">
    <location>
        <begin position="20"/>
        <end position="717"/>
    </location>
</feature>
<reference evidence="8" key="1">
    <citation type="submission" date="2016-11" db="EMBL/GenBank/DDBJ databases">
        <authorList>
            <person name="Varghese N."/>
            <person name="Submissions S."/>
        </authorList>
    </citation>
    <scope>NUCLEOTIDE SEQUENCE [LARGE SCALE GENOMIC DNA]</scope>
    <source>
        <strain evidence="8">DSM 26134</strain>
    </source>
</reference>
<dbReference type="SUPFAM" id="SSF82171">
    <property type="entry name" value="DPP6 N-terminal domain-like"/>
    <property type="match status" value="1"/>
</dbReference>
<accession>A0A1M6P520</accession>
<evidence type="ECO:0000313" key="7">
    <source>
        <dbReference type="EMBL" id="SHK03059.1"/>
    </source>
</evidence>
<dbReference type="Proteomes" id="UP000184474">
    <property type="component" value="Unassembled WGS sequence"/>
</dbReference>
<dbReference type="EMBL" id="FRAA01000002">
    <property type="protein sequence ID" value="SHK03059.1"/>
    <property type="molecule type" value="Genomic_DNA"/>
</dbReference>
<name>A0A1M6P520_REIAG</name>
<dbReference type="CDD" id="cd07185">
    <property type="entry name" value="OmpA_C-like"/>
    <property type="match status" value="1"/>
</dbReference>
<keyword evidence="5" id="KW-0732">Signal</keyword>
<dbReference type="InterPro" id="IPR050330">
    <property type="entry name" value="Bact_OuterMem_StrucFunc"/>
</dbReference>
<dbReference type="PANTHER" id="PTHR30329:SF21">
    <property type="entry name" value="LIPOPROTEIN YIAD-RELATED"/>
    <property type="match status" value="1"/>
</dbReference>
<evidence type="ECO:0000256" key="5">
    <source>
        <dbReference type="SAM" id="SignalP"/>
    </source>
</evidence>
<dbReference type="PROSITE" id="PS51123">
    <property type="entry name" value="OMPA_2"/>
    <property type="match status" value="1"/>
</dbReference>
<evidence type="ECO:0000256" key="1">
    <source>
        <dbReference type="ARBA" id="ARBA00004442"/>
    </source>
</evidence>
<dbReference type="Gene3D" id="2.60.40.1120">
    <property type="entry name" value="Carboxypeptidase-like, regulatory domain"/>
    <property type="match status" value="1"/>
</dbReference>
<feature type="domain" description="OmpA-like" evidence="6">
    <location>
        <begin position="602"/>
        <end position="717"/>
    </location>
</feature>
<dbReference type="PRINTS" id="PR01021">
    <property type="entry name" value="OMPADOMAIN"/>
</dbReference>
<dbReference type="InterPro" id="IPR008969">
    <property type="entry name" value="CarboxyPept-like_regulatory"/>
</dbReference>